<keyword evidence="8 10" id="KW-0501">Molybdenum cofactor biosynthesis</keyword>
<evidence type="ECO:0000256" key="7">
    <source>
        <dbReference type="ARBA" id="ARBA00022505"/>
    </source>
</evidence>
<evidence type="ECO:0000313" key="12">
    <source>
        <dbReference type="EMBL" id="MBU9735443.1"/>
    </source>
</evidence>
<dbReference type="EMBL" id="JAHQCW010000003">
    <property type="protein sequence ID" value="MBU9735443.1"/>
    <property type="molecule type" value="Genomic_DNA"/>
</dbReference>
<dbReference type="InterPro" id="IPR008284">
    <property type="entry name" value="MoCF_biosynth_CS"/>
</dbReference>
<evidence type="ECO:0000256" key="9">
    <source>
        <dbReference type="ARBA" id="ARBA00047317"/>
    </source>
</evidence>
<comment type="function">
    <text evidence="1 10">Catalyzes the insertion of molybdate into adenylated molybdopterin with the concomitant release of AMP.</text>
</comment>
<organism evidence="12 13">
    <name type="scientific">Diplocloster agilis</name>
    <dbReference type="NCBI Taxonomy" id="2850323"/>
    <lineage>
        <taxon>Bacteria</taxon>
        <taxon>Bacillati</taxon>
        <taxon>Bacillota</taxon>
        <taxon>Clostridia</taxon>
        <taxon>Lachnospirales</taxon>
        <taxon>Lachnospiraceae</taxon>
        <taxon>Diplocloster</taxon>
    </lineage>
</organism>
<dbReference type="InterPro" id="IPR001453">
    <property type="entry name" value="MoaB/Mog_dom"/>
</dbReference>
<dbReference type="InterPro" id="IPR005111">
    <property type="entry name" value="MoeA_C_domain_IV"/>
</dbReference>
<dbReference type="Gene3D" id="3.90.105.10">
    <property type="entry name" value="Molybdopterin biosynthesis moea protein, domain 2"/>
    <property type="match status" value="1"/>
</dbReference>
<sequence length="409" mass="43324">MKLLNVDTLEEAVGKLLRAAETLPLHTQMIRTEEALGRILAGDAVSAEDIPGFRRSTVDGYAVVAQDTQGAAETLPVFLKLTEEVSAGQVPGRCLQSGRCAYVPTGGMLPEGADAMVMIEYCEPFGAGEIAVGQPVSPGRDVVPVGEDIRAGTVFLKRGTEIRAQEIGALLAAGIGKIPVFAPFQVTILSTGDELVEPGVTPGPGQMRDINTGVLKTLARQYGCDVIHTGLIKDEKEQFLRTVKAAMGGSDLVLLSGGSSKGNKDFTAEVIEQLARPGVFTQGLALKPGKPTILGYDEPSRTILAGLPGHPAAAMLVFVLLFGRIFKQLRGEKPPFCIRAKMECNVPGAPGRETCQLVRLLPAEGGYLARPVFGKSGLITTLTEADGYIMIPLNREGLCTGESVDVWLM</sequence>
<evidence type="ECO:0000256" key="10">
    <source>
        <dbReference type="RuleBase" id="RU365090"/>
    </source>
</evidence>
<protein>
    <recommendedName>
        <fullName evidence="6 10">Molybdopterin molybdenumtransferase</fullName>
        <ecNumber evidence="5 10">2.10.1.1</ecNumber>
    </recommendedName>
</protein>
<evidence type="ECO:0000256" key="8">
    <source>
        <dbReference type="ARBA" id="ARBA00023150"/>
    </source>
</evidence>
<comment type="caution">
    <text evidence="12">The sequence shown here is derived from an EMBL/GenBank/DDBJ whole genome shotgun (WGS) entry which is preliminary data.</text>
</comment>
<dbReference type="PROSITE" id="PS01079">
    <property type="entry name" value="MOCF_BIOSYNTHESIS_2"/>
    <property type="match status" value="1"/>
</dbReference>
<dbReference type="Gene3D" id="3.40.980.10">
    <property type="entry name" value="MoaB/Mog-like domain"/>
    <property type="match status" value="1"/>
</dbReference>
<dbReference type="Pfam" id="PF03453">
    <property type="entry name" value="MoeA_N"/>
    <property type="match status" value="1"/>
</dbReference>
<keyword evidence="10" id="KW-0460">Magnesium</keyword>
<dbReference type="GO" id="GO:0005829">
    <property type="term" value="C:cytosol"/>
    <property type="evidence" value="ECO:0007669"/>
    <property type="project" value="TreeGrafter"/>
</dbReference>
<gene>
    <name evidence="12" type="ORF">KTH89_02775</name>
</gene>
<proteinExistence type="inferred from homology"/>
<evidence type="ECO:0000256" key="5">
    <source>
        <dbReference type="ARBA" id="ARBA00013269"/>
    </source>
</evidence>
<comment type="function">
    <text evidence="2">May be involved in the biosynthesis of molybdopterin.</text>
</comment>
<dbReference type="GO" id="GO:0046872">
    <property type="term" value="F:metal ion binding"/>
    <property type="evidence" value="ECO:0007669"/>
    <property type="project" value="UniProtKB-UniRule"/>
</dbReference>
<dbReference type="InterPro" id="IPR036135">
    <property type="entry name" value="MoeA_linker/N_sf"/>
</dbReference>
<dbReference type="GO" id="GO:0006777">
    <property type="term" value="P:Mo-molybdopterin cofactor biosynthetic process"/>
    <property type="evidence" value="ECO:0007669"/>
    <property type="project" value="UniProtKB-UniRule"/>
</dbReference>
<dbReference type="Proteomes" id="UP000712157">
    <property type="component" value="Unassembled WGS sequence"/>
</dbReference>
<keyword evidence="13" id="KW-1185">Reference proteome</keyword>
<dbReference type="SMART" id="SM00852">
    <property type="entry name" value="MoCF_biosynth"/>
    <property type="match status" value="1"/>
</dbReference>
<feature type="domain" description="MoaB/Mog" evidence="11">
    <location>
        <begin position="187"/>
        <end position="329"/>
    </location>
</feature>
<name>A0A949JUN3_9FIRM</name>
<evidence type="ECO:0000256" key="3">
    <source>
        <dbReference type="ARBA" id="ARBA00005046"/>
    </source>
</evidence>
<dbReference type="RefSeq" id="WP_238720539.1">
    <property type="nucleotide sequence ID" value="NZ_JAHQCW010000003.1"/>
</dbReference>
<dbReference type="CDD" id="cd00887">
    <property type="entry name" value="MoeA"/>
    <property type="match status" value="1"/>
</dbReference>
<dbReference type="PANTHER" id="PTHR10192:SF5">
    <property type="entry name" value="GEPHYRIN"/>
    <property type="match status" value="1"/>
</dbReference>
<evidence type="ECO:0000313" key="13">
    <source>
        <dbReference type="Proteomes" id="UP000712157"/>
    </source>
</evidence>
<dbReference type="SUPFAM" id="SSF63882">
    <property type="entry name" value="MoeA N-terminal region -like"/>
    <property type="match status" value="1"/>
</dbReference>
<dbReference type="NCBIfam" id="NF045515">
    <property type="entry name" value="Glp_gephyrin"/>
    <property type="match status" value="1"/>
</dbReference>
<dbReference type="GO" id="GO:0061599">
    <property type="term" value="F:molybdopterin molybdotransferase activity"/>
    <property type="evidence" value="ECO:0007669"/>
    <property type="project" value="UniProtKB-UniRule"/>
</dbReference>
<comment type="cofactor">
    <cofactor evidence="10">
        <name>Mg(2+)</name>
        <dbReference type="ChEBI" id="CHEBI:18420"/>
    </cofactor>
</comment>
<dbReference type="Gene3D" id="2.170.190.11">
    <property type="entry name" value="Molybdopterin biosynthesis moea protein, domain 3"/>
    <property type="match status" value="1"/>
</dbReference>
<dbReference type="EC" id="2.10.1.1" evidence="5 10"/>
<accession>A0A949JUN3</accession>
<evidence type="ECO:0000256" key="6">
    <source>
        <dbReference type="ARBA" id="ARBA00021108"/>
    </source>
</evidence>
<dbReference type="InterPro" id="IPR038987">
    <property type="entry name" value="MoeA-like"/>
</dbReference>
<comment type="pathway">
    <text evidence="3 10">Cofactor biosynthesis; molybdopterin biosynthesis.</text>
</comment>
<comment type="similarity">
    <text evidence="4 10">Belongs to the MoeA family.</text>
</comment>
<dbReference type="SUPFAM" id="SSF63867">
    <property type="entry name" value="MoeA C-terminal domain-like"/>
    <property type="match status" value="1"/>
</dbReference>
<dbReference type="Pfam" id="PF00994">
    <property type="entry name" value="MoCF_biosynth"/>
    <property type="match status" value="1"/>
</dbReference>
<keyword evidence="7 10" id="KW-0500">Molybdenum</keyword>
<keyword evidence="10" id="KW-0479">Metal-binding</keyword>
<dbReference type="SUPFAM" id="SSF53218">
    <property type="entry name" value="Molybdenum cofactor biosynthesis proteins"/>
    <property type="match status" value="1"/>
</dbReference>
<evidence type="ECO:0000256" key="1">
    <source>
        <dbReference type="ARBA" id="ARBA00002901"/>
    </source>
</evidence>
<dbReference type="Pfam" id="PF03454">
    <property type="entry name" value="MoeA_C"/>
    <property type="match status" value="1"/>
</dbReference>
<dbReference type="InterPro" id="IPR036688">
    <property type="entry name" value="MoeA_C_domain_IV_sf"/>
</dbReference>
<keyword evidence="10" id="KW-0808">Transferase</keyword>
<comment type="catalytic activity">
    <reaction evidence="9">
        <text>adenylyl-molybdopterin + molybdate = Mo-molybdopterin + AMP + H(+)</text>
        <dbReference type="Rhea" id="RHEA:35047"/>
        <dbReference type="ChEBI" id="CHEBI:15378"/>
        <dbReference type="ChEBI" id="CHEBI:36264"/>
        <dbReference type="ChEBI" id="CHEBI:62727"/>
        <dbReference type="ChEBI" id="CHEBI:71302"/>
        <dbReference type="ChEBI" id="CHEBI:456215"/>
        <dbReference type="EC" id="2.10.1.1"/>
    </reaction>
</comment>
<evidence type="ECO:0000256" key="4">
    <source>
        <dbReference type="ARBA" id="ARBA00010763"/>
    </source>
</evidence>
<dbReference type="InterPro" id="IPR005110">
    <property type="entry name" value="MoeA_linker/N"/>
</dbReference>
<dbReference type="Gene3D" id="2.40.340.10">
    <property type="entry name" value="MoeA, C-terminal, domain IV"/>
    <property type="match status" value="1"/>
</dbReference>
<evidence type="ECO:0000259" key="11">
    <source>
        <dbReference type="SMART" id="SM00852"/>
    </source>
</evidence>
<dbReference type="AlphaFoldDB" id="A0A949JUN3"/>
<dbReference type="PANTHER" id="PTHR10192">
    <property type="entry name" value="MOLYBDOPTERIN BIOSYNTHESIS PROTEIN"/>
    <property type="match status" value="1"/>
</dbReference>
<dbReference type="InterPro" id="IPR036425">
    <property type="entry name" value="MoaB/Mog-like_dom_sf"/>
</dbReference>
<reference evidence="12" key="1">
    <citation type="submission" date="2021-06" db="EMBL/GenBank/DDBJ databases">
        <title>Description of novel taxa of the family Lachnospiraceae.</title>
        <authorList>
            <person name="Chaplin A.V."/>
            <person name="Sokolova S.R."/>
            <person name="Pikina A.P."/>
            <person name="Korzhanova M."/>
            <person name="Belova V."/>
            <person name="Korostin D."/>
            <person name="Efimov B.A."/>
        </authorList>
    </citation>
    <scope>NUCLEOTIDE SEQUENCE</scope>
    <source>
        <strain evidence="12">ASD5720</strain>
    </source>
</reference>
<evidence type="ECO:0000256" key="2">
    <source>
        <dbReference type="ARBA" id="ARBA00003487"/>
    </source>
</evidence>